<dbReference type="EMBL" id="CP019607">
    <property type="protein sequence ID" value="AQP51992.1"/>
    <property type="molecule type" value="Genomic_DNA"/>
</dbReference>
<dbReference type="RefSeq" id="WP_077351787.1">
    <property type="nucleotide sequence ID" value="NZ_CP019607.1"/>
</dbReference>
<proteinExistence type="predicted"/>
<evidence type="ECO:0000313" key="3">
    <source>
        <dbReference type="Proteomes" id="UP000188235"/>
    </source>
</evidence>
<dbReference type="KEGG" id="tfa:BW733_15350"/>
<dbReference type="AlphaFoldDB" id="A0A1Q2D0X7"/>
<reference evidence="2 3" key="1">
    <citation type="journal article" date="2008" name="Int. J. Syst. Evol. Microbiol.">
        <title>Tessaracoccus flavescens sp. nov., isolated from marine sediment.</title>
        <authorList>
            <person name="Lee D.W."/>
            <person name="Lee S.D."/>
        </authorList>
    </citation>
    <scope>NUCLEOTIDE SEQUENCE [LARGE SCALE GENOMIC DNA]</scope>
    <source>
        <strain evidence="2 3">SST-39T</strain>
    </source>
</reference>
<name>A0A1Q2D0X7_9ACTN</name>
<keyword evidence="1" id="KW-0812">Transmembrane</keyword>
<evidence type="ECO:0000256" key="1">
    <source>
        <dbReference type="SAM" id="Phobius"/>
    </source>
</evidence>
<keyword evidence="1" id="KW-1133">Transmembrane helix</keyword>
<dbReference type="Proteomes" id="UP000188235">
    <property type="component" value="Chromosome"/>
</dbReference>
<keyword evidence="3" id="KW-1185">Reference proteome</keyword>
<protein>
    <submittedName>
        <fullName evidence="2">Uncharacterized protein</fullName>
    </submittedName>
</protein>
<sequence>MTAAVRFQVVDAGARRVVAASPAARPELRLPQAHPVRPLAAGRVAKVASCAAARRAVKPSPLLVLKVAVVGLLALGGAVVSVGQLAADSTPDPAREYVAGDPAWAHVQP</sequence>
<dbReference type="STRING" id="399497.BW733_15350"/>
<evidence type="ECO:0000313" key="2">
    <source>
        <dbReference type="EMBL" id="AQP51992.1"/>
    </source>
</evidence>
<keyword evidence="1" id="KW-0472">Membrane</keyword>
<accession>A0A1Q2D0X7</accession>
<feature type="transmembrane region" description="Helical" evidence="1">
    <location>
        <begin position="63"/>
        <end position="87"/>
    </location>
</feature>
<gene>
    <name evidence="2" type="ORF">BW733_15350</name>
</gene>
<organism evidence="2 3">
    <name type="scientific">Tessaracoccus flavescens</name>
    <dbReference type="NCBI Taxonomy" id="399497"/>
    <lineage>
        <taxon>Bacteria</taxon>
        <taxon>Bacillati</taxon>
        <taxon>Actinomycetota</taxon>
        <taxon>Actinomycetes</taxon>
        <taxon>Propionibacteriales</taxon>
        <taxon>Propionibacteriaceae</taxon>
        <taxon>Tessaracoccus</taxon>
    </lineage>
</organism>